<dbReference type="InterPro" id="IPR017930">
    <property type="entry name" value="Myb_dom"/>
</dbReference>
<feature type="compositionally biased region" description="Basic and acidic residues" evidence="8">
    <location>
        <begin position="238"/>
        <end position="271"/>
    </location>
</feature>
<dbReference type="InterPro" id="IPR009057">
    <property type="entry name" value="Homeodomain-like_sf"/>
</dbReference>
<keyword evidence="4" id="KW-0677">Repeat</keyword>
<feature type="region of interest" description="Disordered" evidence="8">
    <location>
        <begin position="489"/>
        <end position="517"/>
    </location>
</feature>
<dbReference type="InterPro" id="IPR001005">
    <property type="entry name" value="SANT/Myb"/>
</dbReference>
<evidence type="ECO:0000259" key="10">
    <source>
        <dbReference type="PROSITE" id="PS51294"/>
    </source>
</evidence>
<sequence length="788" mass="91635">MSMIQSGGLWKNSEDEILKAAVMKYGLNNWSRVASLLIMKSAKQCKSRWYEWLDPRVKKTEWSRAEEEKLLHLAKLFPCQWRTIAPQVGRTAHQCLEHYELLLDRATGQQIPRELDPRVLKPGEIDPNPEIRPSKPDSIDMDDEEVEMLAEARARLANTNGRKAKRKARERYLEEARRIAMLQKRRELKASGMLSHASIMRYRKKKYKGVDYLNEIPFEEVPEEGAFKKDRDSKKVERRLSYAELEGQKARPRTEDKKDKSKSKESGKEGAGKSSVQFKFEEPNRIIVKKRKLDLPEPQLTLKDVRMISNMNFEVDNDSESVSKYTDGSSIPSRVLNSVVDSRRSTIMEEAKSILRDLSLPSPFNPVEMDKFKVDQEDSRGRIQDERLVNEIRLSQVSRRVRNLNDAGSAKSSISTILGHRALSDRFSLNSGSVIGDQGSISSIDPIGRKARFEMYKMQAKSLLYDLPPADNRVEVDLEHLNEKFQEKKEKFKERQGASQIDQMDIQREERKRQEERRKLEWEKETQVIKLGLPRPYLLRENVFSNMDRELNENNSHILETINREMMYLFYRDMKKYPQQIPEFILDKYGTEIFQNMVKYLNELEESGAGKLDESLTLSELEDASKLINNEILSIVSDPNNKSSDIDLEGIVSNPIYDPKYIYAPYRKEFMLIEKLSDTNKDSALKNMQFHLNLQKDQVQQENSQLTKELEDSLSIVISDSLNLEKEIHEIIANNLELKSDMDSLLLLEKQDQSSYLTRIRDLEKLINQEKNINKSLQELYYNLGLSS</sequence>
<organism evidence="11 12">
    <name type="scientific">Cryptosporidium canis</name>
    <dbReference type="NCBI Taxonomy" id="195482"/>
    <lineage>
        <taxon>Eukaryota</taxon>
        <taxon>Sar</taxon>
        <taxon>Alveolata</taxon>
        <taxon>Apicomplexa</taxon>
        <taxon>Conoidasida</taxon>
        <taxon>Coccidia</taxon>
        <taxon>Eucoccidiorida</taxon>
        <taxon>Eimeriorina</taxon>
        <taxon>Cryptosporidiidae</taxon>
        <taxon>Cryptosporidium</taxon>
    </lineage>
</organism>
<comment type="similarity">
    <text evidence="1">Belongs to the CEF1 family.</text>
</comment>
<feature type="domain" description="HTH myb-type" evidence="10">
    <location>
        <begin position="1"/>
        <end position="57"/>
    </location>
</feature>
<dbReference type="InterPro" id="IPR021786">
    <property type="entry name" value="Cdc5p/Cef1_C"/>
</dbReference>
<evidence type="ECO:0000256" key="3">
    <source>
        <dbReference type="ARBA" id="ARBA00022728"/>
    </source>
</evidence>
<feature type="compositionally biased region" description="Basic and acidic residues" evidence="8">
    <location>
        <begin position="505"/>
        <end position="517"/>
    </location>
</feature>
<evidence type="ECO:0000256" key="4">
    <source>
        <dbReference type="ARBA" id="ARBA00022737"/>
    </source>
</evidence>
<evidence type="ECO:0000256" key="7">
    <source>
        <dbReference type="ARBA" id="ARBA00023242"/>
    </source>
</evidence>
<protein>
    <submittedName>
        <fullName evidence="11">Cell division cycle 5-like protein</fullName>
    </submittedName>
</protein>
<dbReference type="PROSITE" id="PS51294">
    <property type="entry name" value="HTH_MYB"/>
    <property type="match status" value="2"/>
</dbReference>
<dbReference type="InterPro" id="IPR047240">
    <property type="entry name" value="SANT_CDC5L_II"/>
</dbReference>
<keyword evidence="3" id="KW-0747">Spliceosome</keyword>
<dbReference type="InterPro" id="IPR047242">
    <property type="entry name" value="CDC5L/Cef1"/>
</dbReference>
<evidence type="ECO:0000256" key="5">
    <source>
        <dbReference type="ARBA" id="ARBA00023125"/>
    </source>
</evidence>
<keyword evidence="12" id="KW-1185">Reference proteome</keyword>
<accession>A0ABQ8P5K4</accession>
<feature type="region of interest" description="Disordered" evidence="8">
    <location>
        <begin position="238"/>
        <end position="275"/>
    </location>
</feature>
<keyword evidence="5" id="KW-0238">DNA-binding</keyword>
<evidence type="ECO:0000256" key="1">
    <source>
        <dbReference type="ARBA" id="ARBA00010506"/>
    </source>
</evidence>
<dbReference type="SUPFAM" id="SSF46689">
    <property type="entry name" value="Homeodomain-like"/>
    <property type="match status" value="1"/>
</dbReference>
<feature type="domain" description="HTH myb-type" evidence="10">
    <location>
        <begin position="58"/>
        <end position="107"/>
    </location>
</feature>
<reference evidence="11" key="1">
    <citation type="submission" date="2022-10" db="EMBL/GenBank/DDBJ databases">
        <title>Adaptive evolution leads to modifications in subtelomeric GC content in a zoonotic Cryptosporidium species.</title>
        <authorList>
            <person name="Li J."/>
            <person name="Feng Y."/>
            <person name="Xiao L."/>
        </authorList>
    </citation>
    <scope>NUCLEOTIDE SEQUENCE</scope>
    <source>
        <strain evidence="11">25894</strain>
    </source>
</reference>
<evidence type="ECO:0000256" key="8">
    <source>
        <dbReference type="SAM" id="MobiDB-lite"/>
    </source>
</evidence>
<evidence type="ECO:0000256" key="6">
    <source>
        <dbReference type="ARBA" id="ARBA00023187"/>
    </source>
</evidence>
<dbReference type="SMART" id="SM00717">
    <property type="entry name" value="SANT"/>
    <property type="match status" value="2"/>
</dbReference>
<comment type="caution">
    <text evidence="11">The sequence shown here is derived from an EMBL/GenBank/DDBJ whole genome shotgun (WGS) entry which is preliminary data.</text>
</comment>
<dbReference type="PROSITE" id="PS50090">
    <property type="entry name" value="MYB_LIKE"/>
    <property type="match status" value="2"/>
</dbReference>
<keyword evidence="2" id="KW-0507">mRNA processing</keyword>
<feature type="domain" description="Myb-like" evidence="9">
    <location>
        <begin position="8"/>
        <end position="53"/>
    </location>
</feature>
<dbReference type="PANTHER" id="PTHR45885">
    <property type="entry name" value="CELL DIVISION CYCLE 5-LIKE PROTEIN"/>
    <property type="match status" value="1"/>
</dbReference>
<keyword evidence="7" id="KW-0539">Nucleus</keyword>
<evidence type="ECO:0000313" key="12">
    <source>
        <dbReference type="Proteomes" id="UP001071777"/>
    </source>
</evidence>
<dbReference type="Gene3D" id="1.10.10.60">
    <property type="entry name" value="Homeodomain-like"/>
    <property type="match status" value="2"/>
</dbReference>
<keyword evidence="6" id="KW-0508">mRNA splicing</keyword>
<dbReference type="CDD" id="cd11659">
    <property type="entry name" value="SANT_CDC5_II"/>
    <property type="match status" value="1"/>
</dbReference>
<dbReference type="EMBL" id="JAPCXB010000093">
    <property type="protein sequence ID" value="KAJ1608559.1"/>
    <property type="molecule type" value="Genomic_DNA"/>
</dbReference>
<dbReference type="CDD" id="cd00167">
    <property type="entry name" value="SANT"/>
    <property type="match status" value="1"/>
</dbReference>
<evidence type="ECO:0000259" key="9">
    <source>
        <dbReference type="PROSITE" id="PS50090"/>
    </source>
</evidence>
<gene>
    <name evidence="11" type="ORF">OJ252_2479</name>
</gene>
<dbReference type="Pfam" id="PF00249">
    <property type="entry name" value="Myb_DNA-binding"/>
    <property type="match status" value="2"/>
</dbReference>
<dbReference type="Pfam" id="PF11831">
    <property type="entry name" value="Myb_Cef"/>
    <property type="match status" value="1"/>
</dbReference>
<evidence type="ECO:0000256" key="2">
    <source>
        <dbReference type="ARBA" id="ARBA00022664"/>
    </source>
</evidence>
<dbReference type="PANTHER" id="PTHR45885:SF1">
    <property type="entry name" value="CELL DIVISION CYCLE 5-LIKE PROTEIN"/>
    <property type="match status" value="1"/>
</dbReference>
<name>A0ABQ8P5K4_9CRYT</name>
<proteinExistence type="inferred from homology"/>
<evidence type="ECO:0000313" key="11">
    <source>
        <dbReference type="EMBL" id="KAJ1608559.1"/>
    </source>
</evidence>
<feature type="region of interest" description="Disordered" evidence="8">
    <location>
        <begin position="119"/>
        <end position="139"/>
    </location>
</feature>
<dbReference type="Proteomes" id="UP001071777">
    <property type="component" value="Unassembled WGS sequence"/>
</dbReference>
<feature type="domain" description="Myb-like" evidence="9">
    <location>
        <begin position="54"/>
        <end position="103"/>
    </location>
</feature>